<keyword evidence="3" id="KW-1185">Reference proteome</keyword>
<dbReference type="RefSeq" id="WP_150023018.1">
    <property type="nucleotide sequence ID" value="NZ_VWOJ01000002.1"/>
</dbReference>
<organism evidence="2 3">
    <name type="scientific">Alkalicaulis satelles</name>
    <dbReference type="NCBI Taxonomy" id="2609175"/>
    <lineage>
        <taxon>Bacteria</taxon>
        <taxon>Pseudomonadati</taxon>
        <taxon>Pseudomonadota</taxon>
        <taxon>Alphaproteobacteria</taxon>
        <taxon>Maricaulales</taxon>
        <taxon>Maricaulaceae</taxon>
        <taxon>Alkalicaulis</taxon>
    </lineage>
</organism>
<proteinExistence type="predicted"/>
<keyword evidence="1" id="KW-1133">Transmembrane helix</keyword>
<dbReference type="EMBL" id="VWOJ01000002">
    <property type="protein sequence ID" value="KAA5803749.1"/>
    <property type="molecule type" value="Genomic_DNA"/>
</dbReference>
<evidence type="ECO:0000313" key="3">
    <source>
        <dbReference type="Proteomes" id="UP000325122"/>
    </source>
</evidence>
<feature type="transmembrane region" description="Helical" evidence="1">
    <location>
        <begin position="45"/>
        <end position="63"/>
    </location>
</feature>
<evidence type="ECO:0000313" key="2">
    <source>
        <dbReference type="EMBL" id="KAA5803749.1"/>
    </source>
</evidence>
<name>A0A5M6ZGA2_9PROT</name>
<dbReference type="Proteomes" id="UP000325122">
    <property type="component" value="Unassembled WGS sequence"/>
</dbReference>
<protein>
    <submittedName>
        <fullName evidence="2">Uncharacterized protein</fullName>
    </submittedName>
</protein>
<accession>A0A5M6ZGA2</accession>
<feature type="transmembrane region" description="Helical" evidence="1">
    <location>
        <begin position="173"/>
        <end position="194"/>
    </location>
</feature>
<reference evidence="2 3" key="1">
    <citation type="submission" date="2019-09" db="EMBL/GenBank/DDBJ databases">
        <authorList>
            <person name="Kevbrin V."/>
            <person name="Grouzdev D.S."/>
        </authorList>
    </citation>
    <scope>NUCLEOTIDE SEQUENCE [LARGE SCALE GENOMIC DNA]</scope>
    <source>
        <strain evidence="2 3">G-192</strain>
    </source>
</reference>
<dbReference type="AlphaFoldDB" id="A0A5M6ZGA2"/>
<keyword evidence="1" id="KW-0472">Membrane</keyword>
<gene>
    <name evidence="2" type="ORF">F1654_08085</name>
</gene>
<evidence type="ECO:0000256" key="1">
    <source>
        <dbReference type="SAM" id="Phobius"/>
    </source>
</evidence>
<keyword evidence="1" id="KW-0812">Transmembrane</keyword>
<comment type="caution">
    <text evidence="2">The sequence shown here is derived from an EMBL/GenBank/DDBJ whole genome shotgun (WGS) entry which is preliminary data.</text>
</comment>
<sequence length="197" mass="21019">MFQRGLNETEIALLEAAGFPPEAVQMIVREAEGLRWLFLKRSGAAAIWWIVSIIGAVTVGSLWQATGLWGSLAIPVLAIGLQAVSVMADHEINLPKSSDPPRWAARMLAAHVLRAAGLTKPETSDPFFALQAHAEAVRGASGWASFSLIARRLAQEARKDGSRDSGPYSIAGALRFGLIILAISAIIVLLALGARPF</sequence>